<dbReference type="Proteomes" id="UP001528672">
    <property type="component" value="Unassembled WGS sequence"/>
</dbReference>
<comment type="caution">
    <text evidence="1">The sequence shown here is derived from an EMBL/GenBank/DDBJ whole genome shotgun (WGS) entry which is preliminary data.</text>
</comment>
<keyword evidence="2" id="KW-1185">Reference proteome</keyword>
<gene>
    <name evidence="1" type="ORF">PSQ39_11795</name>
</gene>
<reference evidence="1 2" key="1">
    <citation type="submission" date="2023-02" db="EMBL/GenBank/DDBJ databases">
        <title>Bacterial whole genome sequence for Curvibacter sp. HBC28.</title>
        <authorList>
            <person name="Le V."/>
            <person name="Ko S.-R."/>
            <person name="Ahn C.-Y."/>
            <person name="Oh H.-M."/>
        </authorList>
    </citation>
    <scope>NUCLEOTIDE SEQUENCE [LARGE SCALE GENOMIC DNA]</scope>
    <source>
        <strain evidence="1 2">HBC28</strain>
    </source>
</reference>
<protein>
    <submittedName>
        <fullName evidence="1">Uncharacterized protein</fullName>
    </submittedName>
</protein>
<evidence type="ECO:0000313" key="2">
    <source>
        <dbReference type="Proteomes" id="UP001528672"/>
    </source>
</evidence>
<organism evidence="1 2">
    <name type="scientific">Curvibacter microcysteis</name>
    <dbReference type="NCBI Taxonomy" id="3026419"/>
    <lineage>
        <taxon>Bacteria</taxon>
        <taxon>Pseudomonadati</taxon>
        <taxon>Pseudomonadota</taxon>
        <taxon>Betaproteobacteria</taxon>
        <taxon>Burkholderiales</taxon>
        <taxon>Comamonadaceae</taxon>
        <taxon>Curvibacter</taxon>
    </lineage>
</organism>
<dbReference type="EMBL" id="JAQSIO010000004">
    <property type="protein sequence ID" value="MDD0815315.1"/>
    <property type="molecule type" value="Genomic_DNA"/>
</dbReference>
<proteinExistence type="predicted"/>
<evidence type="ECO:0000313" key="1">
    <source>
        <dbReference type="EMBL" id="MDD0815315.1"/>
    </source>
</evidence>
<accession>A0ABT5MFG8</accession>
<name>A0ABT5MFG8_9BURK</name>
<sequence length="184" mass="21863">MSYLDYLLQPQDYTGADLARIEALRQEAYDDYRSRPIEEVWEMADFSLCFMDDTPVEIMERFTIRKDVARELTRYHEWRYQRPAPTLPIPKDADWVWGGVDLETYTEVKARYPGILTYFASSNSAPRHTLWFWISRFDQWAALERDLMHLLACGEQVEDWNDYEANVRKHLERVHLGVAQGDFA</sequence>
<dbReference type="RefSeq" id="WP_273927000.1">
    <property type="nucleotide sequence ID" value="NZ_JAQSIO010000004.1"/>
</dbReference>